<evidence type="ECO:0000313" key="9">
    <source>
        <dbReference type="EMBL" id="PIK48915.1"/>
    </source>
</evidence>
<dbReference type="InterPro" id="IPR000433">
    <property type="entry name" value="Znf_ZZ"/>
</dbReference>
<feature type="region of interest" description="Disordered" evidence="5">
    <location>
        <begin position="318"/>
        <end position="346"/>
    </location>
</feature>
<keyword evidence="2 4" id="KW-0863">Zinc-finger</keyword>
<dbReference type="GO" id="GO:0003713">
    <property type="term" value="F:transcription coactivator activity"/>
    <property type="evidence" value="ECO:0007669"/>
    <property type="project" value="TreeGrafter"/>
</dbReference>
<dbReference type="OrthoDB" id="270417at2759"/>
<feature type="compositionally biased region" description="Basic and acidic residues" evidence="5">
    <location>
        <begin position="237"/>
        <end position="258"/>
    </location>
</feature>
<dbReference type="AlphaFoldDB" id="A0A2G8KLS4"/>
<dbReference type="SUPFAM" id="SSF57850">
    <property type="entry name" value="RING/U-box"/>
    <property type="match status" value="1"/>
</dbReference>
<proteinExistence type="predicted"/>
<keyword evidence="10" id="KW-1185">Reference proteome</keyword>
<accession>A0A2G8KLS4</accession>
<evidence type="ECO:0000259" key="7">
    <source>
        <dbReference type="PROSITE" id="PS50135"/>
    </source>
</evidence>
<evidence type="ECO:0000259" key="6">
    <source>
        <dbReference type="PROSITE" id="PS50090"/>
    </source>
</evidence>
<dbReference type="InterPro" id="IPR017884">
    <property type="entry name" value="SANT_dom"/>
</dbReference>
<dbReference type="InterPro" id="IPR001005">
    <property type="entry name" value="SANT/Myb"/>
</dbReference>
<feature type="domain" description="ZZ-type" evidence="7">
    <location>
        <begin position="5"/>
        <end position="60"/>
    </location>
</feature>
<feature type="region of interest" description="Disordered" evidence="5">
    <location>
        <begin position="234"/>
        <end position="258"/>
    </location>
</feature>
<comment type="caution">
    <text evidence="9">The sequence shown here is derived from an EMBL/GenBank/DDBJ whole genome shotgun (WGS) entry which is preliminary data.</text>
</comment>
<dbReference type="InterPro" id="IPR055141">
    <property type="entry name" value="TADA2A_B-like_dom"/>
</dbReference>
<name>A0A2G8KLS4_STIJA</name>
<dbReference type="InterPro" id="IPR043145">
    <property type="entry name" value="Znf_ZZ_sf"/>
</dbReference>
<organism evidence="9 10">
    <name type="scientific">Stichopus japonicus</name>
    <name type="common">Sea cucumber</name>
    <dbReference type="NCBI Taxonomy" id="307972"/>
    <lineage>
        <taxon>Eukaryota</taxon>
        <taxon>Metazoa</taxon>
        <taxon>Echinodermata</taxon>
        <taxon>Eleutherozoa</taxon>
        <taxon>Echinozoa</taxon>
        <taxon>Holothuroidea</taxon>
        <taxon>Aspidochirotacea</taxon>
        <taxon>Aspidochirotida</taxon>
        <taxon>Stichopodidae</taxon>
        <taxon>Apostichopus</taxon>
    </lineage>
</organism>
<dbReference type="PANTHER" id="PTHR12374">
    <property type="entry name" value="TRANSCRIPTIONAL ADAPTOR 2 ADA2 -RELATED"/>
    <property type="match status" value="1"/>
</dbReference>
<protein>
    <submittedName>
        <fullName evidence="9">Putative transcriptional adapter 2-beta-like</fullName>
    </submittedName>
</protein>
<dbReference type="Proteomes" id="UP000230750">
    <property type="component" value="Unassembled WGS sequence"/>
</dbReference>
<dbReference type="Pfam" id="PF25299">
    <property type="entry name" value="ZZ_ADA2"/>
    <property type="match status" value="1"/>
</dbReference>
<dbReference type="Gene3D" id="3.30.60.90">
    <property type="match status" value="1"/>
</dbReference>
<sequence>MAEVPTRFYCNNCQVELRACSIKCDKCVDFDLCLQCFVSGAELGTHKRDHDYQITENSLFSIHGNSTWSMSDEYALLDGIETFGYGNWEAAAAHVGTKSKEEVKDHYSKCYLGANIGGATLPKVRPNPVIDHTCSDDGPLSPSLSNNFAPVELPLLEQHELGYMPLRDDFERESNNDAEKIVSHLQVSPEDDELDIALKEAHVDMYTRALKERLRRKKIARDYGLIAAVVSTVPQKSRKDKDKEKEKEVKRKPSKEETEFTERLRPFASCISLKAVEELHSSVQQEKQIKSRIRELVKYRKFGIKKLSEVEKFEEMKAKHEKKKEMKKKLVEKNKKSPITAAKRIE</sequence>
<dbReference type="PROSITE" id="PS51293">
    <property type="entry name" value="SANT"/>
    <property type="match status" value="1"/>
</dbReference>
<feature type="domain" description="SANT" evidence="8">
    <location>
        <begin position="63"/>
        <end position="115"/>
    </location>
</feature>
<dbReference type="PROSITE" id="PS01357">
    <property type="entry name" value="ZF_ZZ_1"/>
    <property type="match status" value="1"/>
</dbReference>
<dbReference type="Pfam" id="PF22941">
    <property type="entry name" value="TADA2A-like_3rd"/>
    <property type="match status" value="1"/>
</dbReference>
<dbReference type="PROSITE" id="PS50090">
    <property type="entry name" value="MYB_LIKE"/>
    <property type="match status" value="1"/>
</dbReference>
<dbReference type="STRING" id="307972.A0A2G8KLS4"/>
<dbReference type="InterPro" id="IPR009057">
    <property type="entry name" value="Homeodomain-like_sf"/>
</dbReference>
<dbReference type="PROSITE" id="PS50135">
    <property type="entry name" value="ZF_ZZ_2"/>
    <property type="match status" value="1"/>
</dbReference>
<dbReference type="EMBL" id="MRZV01000493">
    <property type="protein sequence ID" value="PIK48915.1"/>
    <property type="molecule type" value="Genomic_DNA"/>
</dbReference>
<dbReference type="CDD" id="cd02335">
    <property type="entry name" value="ZZ_ADA2"/>
    <property type="match status" value="1"/>
</dbReference>
<evidence type="ECO:0000256" key="4">
    <source>
        <dbReference type="PROSITE-ProRule" id="PRU00228"/>
    </source>
</evidence>
<keyword evidence="3" id="KW-0862">Zinc</keyword>
<dbReference type="InterPro" id="IPR041983">
    <property type="entry name" value="ADA2-like_ZZ"/>
</dbReference>
<gene>
    <name evidence="9" type="ORF">BSL78_14217</name>
</gene>
<reference evidence="9 10" key="1">
    <citation type="journal article" date="2017" name="PLoS Biol.">
        <title>The sea cucumber genome provides insights into morphological evolution and visceral regeneration.</title>
        <authorList>
            <person name="Zhang X."/>
            <person name="Sun L."/>
            <person name="Yuan J."/>
            <person name="Sun Y."/>
            <person name="Gao Y."/>
            <person name="Zhang L."/>
            <person name="Li S."/>
            <person name="Dai H."/>
            <person name="Hamel J.F."/>
            <person name="Liu C."/>
            <person name="Yu Y."/>
            <person name="Liu S."/>
            <person name="Lin W."/>
            <person name="Guo K."/>
            <person name="Jin S."/>
            <person name="Xu P."/>
            <person name="Storey K.B."/>
            <person name="Huan P."/>
            <person name="Zhang T."/>
            <person name="Zhou Y."/>
            <person name="Zhang J."/>
            <person name="Lin C."/>
            <person name="Li X."/>
            <person name="Xing L."/>
            <person name="Huo D."/>
            <person name="Sun M."/>
            <person name="Wang L."/>
            <person name="Mercier A."/>
            <person name="Li F."/>
            <person name="Yang H."/>
            <person name="Xiang J."/>
        </authorList>
    </citation>
    <scope>NUCLEOTIDE SEQUENCE [LARGE SCALE GENOMIC DNA]</scope>
    <source>
        <strain evidence="9">Shaxun</strain>
        <tissue evidence="9">Muscle</tissue>
    </source>
</reference>
<dbReference type="PANTHER" id="PTHR12374:SF63">
    <property type="entry name" value="TRANSCRIPTIONAL ADAPTER 2-BETA"/>
    <property type="match status" value="1"/>
</dbReference>
<keyword evidence="1" id="KW-0479">Metal-binding</keyword>
<dbReference type="GO" id="GO:0070461">
    <property type="term" value="C:SAGA-type complex"/>
    <property type="evidence" value="ECO:0007669"/>
    <property type="project" value="TreeGrafter"/>
</dbReference>
<evidence type="ECO:0000256" key="1">
    <source>
        <dbReference type="ARBA" id="ARBA00022723"/>
    </source>
</evidence>
<evidence type="ECO:0000256" key="2">
    <source>
        <dbReference type="ARBA" id="ARBA00022771"/>
    </source>
</evidence>
<dbReference type="GO" id="GO:0008270">
    <property type="term" value="F:zinc ion binding"/>
    <property type="evidence" value="ECO:0007669"/>
    <property type="project" value="UniProtKB-KW"/>
</dbReference>
<feature type="domain" description="Myb-like" evidence="6">
    <location>
        <begin position="66"/>
        <end position="111"/>
    </location>
</feature>
<dbReference type="Gene3D" id="1.10.10.60">
    <property type="entry name" value="Homeodomain-like"/>
    <property type="match status" value="1"/>
</dbReference>
<evidence type="ECO:0000259" key="8">
    <source>
        <dbReference type="PROSITE" id="PS51293"/>
    </source>
</evidence>
<dbReference type="CDD" id="cd00167">
    <property type="entry name" value="SANT"/>
    <property type="match status" value="1"/>
</dbReference>
<evidence type="ECO:0000256" key="3">
    <source>
        <dbReference type="ARBA" id="ARBA00022833"/>
    </source>
</evidence>
<dbReference type="GO" id="GO:0006338">
    <property type="term" value="P:chromatin remodeling"/>
    <property type="evidence" value="ECO:0007669"/>
    <property type="project" value="TreeGrafter"/>
</dbReference>
<evidence type="ECO:0000256" key="5">
    <source>
        <dbReference type="SAM" id="MobiDB-lite"/>
    </source>
</evidence>
<evidence type="ECO:0000313" key="10">
    <source>
        <dbReference type="Proteomes" id="UP000230750"/>
    </source>
</evidence>
<dbReference type="GO" id="GO:0006357">
    <property type="term" value="P:regulation of transcription by RNA polymerase II"/>
    <property type="evidence" value="ECO:0007669"/>
    <property type="project" value="TreeGrafter"/>
</dbReference>
<dbReference type="GO" id="GO:0005634">
    <property type="term" value="C:nucleus"/>
    <property type="evidence" value="ECO:0007669"/>
    <property type="project" value="TreeGrafter"/>
</dbReference>
<dbReference type="SUPFAM" id="SSF46689">
    <property type="entry name" value="Homeodomain-like"/>
    <property type="match status" value="1"/>
</dbReference>
<dbReference type="GO" id="GO:0003682">
    <property type="term" value="F:chromatin binding"/>
    <property type="evidence" value="ECO:0007669"/>
    <property type="project" value="TreeGrafter"/>
</dbReference>
<dbReference type="Pfam" id="PF00249">
    <property type="entry name" value="Myb_DNA-binding"/>
    <property type="match status" value="1"/>
</dbReference>